<dbReference type="PaxDb" id="3635-A0A1U8NJY3"/>
<keyword evidence="1" id="KW-1133">Transmembrane helix</keyword>
<feature type="transmembrane region" description="Helical" evidence="1">
    <location>
        <begin position="143"/>
        <end position="167"/>
    </location>
</feature>
<evidence type="ECO:0000313" key="3">
    <source>
        <dbReference type="RefSeq" id="XP_016739160.1"/>
    </source>
</evidence>
<protein>
    <submittedName>
        <fullName evidence="3">Uncharacterized protein isoform X1</fullName>
    </submittedName>
</protein>
<accession>A0A1U8NJY3</accession>
<organism evidence="2 3">
    <name type="scientific">Gossypium hirsutum</name>
    <name type="common">Upland cotton</name>
    <name type="synonym">Gossypium mexicanum</name>
    <dbReference type="NCBI Taxonomy" id="3635"/>
    <lineage>
        <taxon>Eukaryota</taxon>
        <taxon>Viridiplantae</taxon>
        <taxon>Streptophyta</taxon>
        <taxon>Embryophyta</taxon>
        <taxon>Tracheophyta</taxon>
        <taxon>Spermatophyta</taxon>
        <taxon>Magnoliopsida</taxon>
        <taxon>eudicotyledons</taxon>
        <taxon>Gunneridae</taxon>
        <taxon>Pentapetalae</taxon>
        <taxon>rosids</taxon>
        <taxon>malvids</taxon>
        <taxon>Malvales</taxon>
        <taxon>Malvaceae</taxon>
        <taxon>Malvoideae</taxon>
        <taxon>Gossypium</taxon>
    </lineage>
</organism>
<dbReference type="Proteomes" id="UP000818029">
    <property type="component" value="Chromosome A04"/>
</dbReference>
<dbReference type="KEGG" id="ghi:107948984"/>
<name>A0A1U8NJY3_GOSHI</name>
<keyword evidence="2" id="KW-1185">Reference proteome</keyword>
<keyword evidence="1" id="KW-0812">Transmembrane</keyword>
<evidence type="ECO:0000256" key="1">
    <source>
        <dbReference type="SAM" id="Phobius"/>
    </source>
</evidence>
<reference evidence="2" key="1">
    <citation type="journal article" date="2020" name="Nat. Genet.">
        <title>Genomic diversifications of five Gossypium allopolyploid species and their impact on cotton improvement.</title>
        <authorList>
            <person name="Chen Z.J."/>
            <person name="Sreedasyam A."/>
            <person name="Ando A."/>
            <person name="Song Q."/>
            <person name="De Santiago L.M."/>
            <person name="Hulse-Kemp A.M."/>
            <person name="Ding M."/>
            <person name="Ye W."/>
            <person name="Kirkbride R.C."/>
            <person name="Jenkins J."/>
            <person name="Plott C."/>
            <person name="Lovell J."/>
            <person name="Lin Y.M."/>
            <person name="Vaughn R."/>
            <person name="Liu B."/>
            <person name="Simpson S."/>
            <person name="Scheffler B.E."/>
            <person name="Wen L."/>
            <person name="Saski C.A."/>
            <person name="Grover C.E."/>
            <person name="Hu G."/>
            <person name="Conover J.L."/>
            <person name="Carlson J.W."/>
            <person name="Shu S."/>
            <person name="Boston L.B."/>
            <person name="Williams M."/>
            <person name="Peterson D.G."/>
            <person name="McGee K."/>
            <person name="Jones D.C."/>
            <person name="Wendel J.F."/>
            <person name="Stelly D.M."/>
            <person name="Grimwood J."/>
            <person name="Schmutz J."/>
        </authorList>
    </citation>
    <scope>NUCLEOTIDE SEQUENCE [LARGE SCALE GENOMIC DNA]</scope>
    <source>
        <strain evidence="2">cv. TM-1</strain>
    </source>
</reference>
<dbReference type="AlphaFoldDB" id="A0A1U8NJY3"/>
<sequence length="168" mass="18702">MPKPSIALKVRLRPTKQSPPTVRARRAMSPSPSLLSFSSCCGSEWKGTIDHVSNVARWMSARRGRARDVRCLGTASIAAAEGMVEHVSNVAWWMSARRGRASDVWCLGIASIAVATEGLLLGFCRKCFFFFCFGLKIWARVQVYFKIGFVLNLVELGLRVFCFNLILV</sequence>
<feature type="transmembrane region" description="Helical" evidence="1">
    <location>
        <begin position="104"/>
        <end position="123"/>
    </location>
</feature>
<reference evidence="3" key="2">
    <citation type="submission" date="2025-08" db="UniProtKB">
        <authorList>
            <consortium name="RefSeq"/>
        </authorList>
    </citation>
    <scope>IDENTIFICATION</scope>
</reference>
<gene>
    <name evidence="3" type="primary">LOC107948984</name>
</gene>
<dbReference type="RefSeq" id="XP_016739160.1">
    <property type="nucleotide sequence ID" value="XM_016883671.2"/>
</dbReference>
<keyword evidence="1" id="KW-0472">Membrane</keyword>
<evidence type="ECO:0000313" key="2">
    <source>
        <dbReference type="Proteomes" id="UP000818029"/>
    </source>
</evidence>
<proteinExistence type="predicted"/>
<dbReference type="GeneID" id="107948984"/>